<keyword evidence="3" id="KW-1185">Reference proteome</keyword>
<organism evidence="2 3">
    <name type="scientific">Stackebrandtia albiflava</name>
    <dbReference type="NCBI Taxonomy" id="406432"/>
    <lineage>
        <taxon>Bacteria</taxon>
        <taxon>Bacillati</taxon>
        <taxon>Actinomycetota</taxon>
        <taxon>Actinomycetes</taxon>
        <taxon>Glycomycetales</taxon>
        <taxon>Glycomycetaceae</taxon>
        <taxon>Stackebrandtia</taxon>
    </lineage>
</organism>
<feature type="compositionally biased region" description="Low complexity" evidence="1">
    <location>
        <begin position="37"/>
        <end position="48"/>
    </location>
</feature>
<proteinExistence type="predicted"/>
<accession>A0A562V1A4</accession>
<evidence type="ECO:0000313" key="2">
    <source>
        <dbReference type="EMBL" id="TWJ11603.1"/>
    </source>
</evidence>
<evidence type="ECO:0000256" key="1">
    <source>
        <dbReference type="SAM" id="MobiDB-lite"/>
    </source>
</evidence>
<feature type="compositionally biased region" description="Acidic residues" evidence="1">
    <location>
        <begin position="97"/>
        <end position="112"/>
    </location>
</feature>
<feature type="region of interest" description="Disordered" evidence="1">
    <location>
        <begin position="91"/>
        <end position="112"/>
    </location>
</feature>
<evidence type="ECO:0000313" key="3">
    <source>
        <dbReference type="Proteomes" id="UP000321617"/>
    </source>
</evidence>
<comment type="caution">
    <text evidence="2">The sequence shown here is derived from an EMBL/GenBank/DDBJ whole genome shotgun (WGS) entry which is preliminary data.</text>
</comment>
<dbReference type="Proteomes" id="UP000321617">
    <property type="component" value="Unassembled WGS sequence"/>
</dbReference>
<gene>
    <name evidence="2" type="ORF">LX16_2329</name>
</gene>
<reference evidence="2 3" key="1">
    <citation type="journal article" date="2013" name="Stand. Genomic Sci.">
        <title>Genomic Encyclopedia of Type Strains, Phase I: The one thousand microbial genomes (KMG-I) project.</title>
        <authorList>
            <person name="Kyrpides N.C."/>
            <person name="Woyke T."/>
            <person name="Eisen J.A."/>
            <person name="Garrity G."/>
            <person name="Lilburn T.G."/>
            <person name="Beck B.J."/>
            <person name="Whitman W.B."/>
            <person name="Hugenholtz P."/>
            <person name="Klenk H.P."/>
        </authorList>
    </citation>
    <scope>NUCLEOTIDE SEQUENCE [LARGE SCALE GENOMIC DNA]</scope>
    <source>
        <strain evidence="2 3">DSM 45044</strain>
    </source>
</reference>
<protein>
    <submittedName>
        <fullName evidence="2">Uncharacterized protein</fullName>
    </submittedName>
</protein>
<sequence>MYDDDFDWGDDGSTGDDRPAPAAGRRGTGRVPARVSGGEPAVPPVGAGWRVRTEDDDGNTVVLAVAAWVDGEPWVVTPDRQEIDEVPNDYVILQPGEPDDADVGEDDDEDED</sequence>
<feature type="compositionally biased region" description="Acidic residues" evidence="1">
    <location>
        <begin position="1"/>
        <end position="14"/>
    </location>
</feature>
<feature type="region of interest" description="Disordered" evidence="1">
    <location>
        <begin position="1"/>
        <end position="53"/>
    </location>
</feature>
<dbReference type="EMBL" id="VLLL01000006">
    <property type="protein sequence ID" value="TWJ11603.1"/>
    <property type="molecule type" value="Genomic_DNA"/>
</dbReference>
<name>A0A562V1A4_9ACTN</name>
<dbReference type="AlphaFoldDB" id="A0A562V1A4"/>